<evidence type="ECO:0000256" key="9">
    <source>
        <dbReference type="ARBA" id="ARBA00023273"/>
    </source>
</evidence>
<evidence type="ECO:0000256" key="3">
    <source>
        <dbReference type="ARBA" id="ARBA00022490"/>
    </source>
</evidence>
<protein>
    <recommendedName>
        <fullName evidence="12">Tektin</fullName>
    </recommendedName>
</protein>
<evidence type="ECO:0000256" key="13">
    <source>
        <dbReference type="SAM" id="Coils"/>
    </source>
</evidence>
<keyword evidence="8" id="KW-0206">Cytoskeleton</keyword>
<keyword evidence="5 12" id="KW-0282">Flagellum</keyword>
<dbReference type="PANTHER" id="PTHR19960">
    <property type="entry name" value="TEKTIN"/>
    <property type="match status" value="1"/>
</dbReference>
<dbReference type="Ensembl" id="ENSRNOT00000003465.6">
    <property type="protein sequence ID" value="ENSRNOP00000003465.5"/>
    <property type="gene ID" value="ENSRNOG00000002571.6"/>
</dbReference>
<dbReference type="PANTHER" id="PTHR19960:SF23">
    <property type="entry name" value="TEKTIN-5"/>
    <property type="match status" value="1"/>
</dbReference>
<dbReference type="InterPro" id="IPR000435">
    <property type="entry name" value="Tektins"/>
</dbReference>
<dbReference type="GO" id="GO:0060271">
    <property type="term" value="P:cilium assembly"/>
    <property type="evidence" value="ECO:0007669"/>
    <property type="project" value="UniProtKB-UniRule"/>
</dbReference>
<comment type="function">
    <text evidence="12">Microtubule inner protein (MIP) part of the dynein-decorated doublet microtubules (DMTs) in cilia and flagellar axoneme. Forms filamentous polymers in the walls of ciliary and flagellar microtubules. Required for normal sperm mobility.</text>
</comment>
<keyword evidence="3" id="KW-0963">Cytoplasm</keyword>
<evidence type="ECO:0000313" key="16">
    <source>
        <dbReference type="RGD" id="1307081"/>
    </source>
</evidence>
<evidence type="ECO:0000313" key="15">
    <source>
        <dbReference type="Proteomes" id="UP000002494"/>
    </source>
</evidence>
<evidence type="ECO:0000256" key="7">
    <source>
        <dbReference type="ARBA" id="ARBA00023069"/>
    </source>
</evidence>
<comment type="subunit">
    <text evidence="11">Microtubule inner protein component of sperm flagellar doublet microtubules. Interacts with TEKT3.</text>
</comment>
<evidence type="ECO:0000256" key="5">
    <source>
        <dbReference type="ARBA" id="ARBA00022846"/>
    </source>
</evidence>
<evidence type="ECO:0000256" key="11">
    <source>
        <dbReference type="ARBA" id="ARBA00047089"/>
    </source>
</evidence>
<dbReference type="GO" id="GO:0005930">
    <property type="term" value="C:axoneme"/>
    <property type="evidence" value="ECO:0007669"/>
    <property type="project" value="UniProtKB-SubCell"/>
</dbReference>
<reference evidence="14" key="1">
    <citation type="submission" date="2024-01" db="EMBL/GenBank/DDBJ databases">
        <title>GRCr8: a new rat reference genome assembly contstructed from accurate long reads and long range scaffolding.</title>
        <authorList>
            <person name="Doris P.A."/>
            <person name="Kalbfleisch T."/>
            <person name="Li K."/>
            <person name="Howe K."/>
            <person name="Wood J."/>
        </authorList>
    </citation>
    <scope>NUCLEOTIDE SEQUENCE [LARGE SCALE GENOMIC DNA]</scope>
    <source>
        <strain evidence="14">Brown Norway</strain>
    </source>
</reference>
<comment type="function">
    <text evidence="10">Sperm-specific microtubule inner protein (MIP) part of the dynein-decorated doublet microtubules (DMTs) in flagellar axoneme. Forms an extensive interaction network in different conformations that reinforces the helix bundle composed by other tektin proteins (TEKT1 to TEKT4) and MIPs to anchor the tektin bundle onto the tubulin wall of A-tubule of the sperm flagellum.</text>
</comment>
<keyword evidence="7 12" id="KW-0969">Cilium</keyword>
<evidence type="ECO:0000256" key="10">
    <source>
        <dbReference type="ARBA" id="ARBA00046061"/>
    </source>
</evidence>
<accession>A0AAZ6FJ12</accession>
<dbReference type="Proteomes" id="UP000002494">
    <property type="component" value="Chromosome 10"/>
</dbReference>
<dbReference type="AlphaFoldDB" id="A0AAZ6FJ12"/>
<evidence type="ECO:0000313" key="14">
    <source>
        <dbReference type="Ensembl" id="ENSRNOP00000003465.5"/>
    </source>
</evidence>
<proteinExistence type="inferred from homology"/>
<evidence type="ECO:0000256" key="6">
    <source>
        <dbReference type="ARBA" id="ARBA00023054"/>
    </source>
</evidence>
<dbReference type="RGD" id="1307081">
    <property type="gene designation" value="Tekt5"/>
</dbReference>
<evidence type="ECO:0000256" key="2">
    <source>
        <dbReference type="ARBA" id="ARBA00007209"/>
    </source>
</evidence>
<evidence type="ECO:0000256" key="12">
    <source>
        <dbReference type="RuleBase" id="RU367040"/>
    </source>
</evidence>
<organism evidence="14 15">
    <name type="scientific">Rattus norvegicus</name>
    <name type="common">Rat</name>
    <dbReference type="NCBI Taxonomy" id="10116"/>
    <lineage>
        <taxon>Eukaryota</taxon>
        <taxon>Metazoa</taxon>
        <taxon>Chordata</taxon>
        <taxon>Craniata</taxon>
        <taxon>Vertebrata</taxon>
        <taxon>Euteleostomi</taxon>
        <taxon>Mammalia</taxon>
        <taxon>Eutheria</taxon>
        <taxon>Euarchontoglires</taxon>
        <taxon>Glires</taxon>
        <taxon>Rodentia</taxon>
        <taxon>Myomorpha</taxon>
        <taxon>Muroidea</taxon>
        <taxon>Muridae</taxon>
        <taxon>Murinae</taxon>
        <taxon>Rattus</taxon>
    </lineage>
</organism>
<dbReference type="Pfam" id="PF03148">
    <property type="entry name" value="Tektin"/>
    <property type="match status" value="2"/>
</dbReference>
<feature type="coiled-coil region" evidence="13">
    <location>
        <begin position="299"/>
        <end position="333"/>
    </location>
</feature>
<keyword evidence="4" id="KW-0832">Ubl conjugation</keyword>
<comment type="similarity">
    <text evidence="2 12">Belongs to the tektin family.</text>
</comment>
<evidence type="ECO:0000256" key="1">
    <source>
        <dbReference type="ARBA" id="ARBA00004611"/>
    </source>
</evidence>
<evidence type="ECO:0000256" key="8">
    <source>
        <dbReference type="ARBA" id="ARBA00023212"/>
    </source>
</evidence>
<gene>
    <name evidence="14 16" type="primary">Tekt5</name>
</gene>
<reference evidence="14" key="3">
    <citation type="submission" date="2025-09" db="UniProtKB">
        <authorList>
            <consortium name="Ensembl"/>
        </authorList>
    </citation>
    <scope>IDENTIFICATION</scope>
    <source>
        <strain evidence="14">Brown Norway</strain>
    </source>
</reference>
<sequence>MEFLGTTQTASYCGPKKVCGLQALPPAGQDPVVQECYQPFHLPGYRYLNAWRPSVFYKITTQQTCPEECSSSRRPPTILPSLRSALFCRYTQRDWDRSNDLQLRGAEASRLWAGRLTGDSLRIMQDKDQLIHQMQEGTSRNLNQRVCDIGFWKSELCYELDRLLTESNSMDTLKRRLECAAEEMNNPLQVALECLYNREKRIGIDLVHDNVEKNLIREVDLLKCCQDQMRKLAKRIDFQIRVSIPETWAKFSNDNIRHTQNMRANSIRLREEAEHLFETLSDQLWRQFTNTNLAFNARISEETDVKNKLQTQLAKILQEIFQAENTIMLLERAIVAKECPLKVAQTRLACRTRRPNVELCRDVSQFRLVNEVFTIDDTLQTLKLRLRETQDALQLLVMTKSRLEHELAIKANTLCIDKEKCMRMRKSFPSTPRLTGYTCSGIGSGPYTNQVPRVSSCGGGASCGGGLSCGGGVACGGGASCGGSAPCGGSALCSHPVSGSCPGSCFAPVC</sequence>
<keyword evidence="6 13" id="KW-0175">Coiled coil</keyword>
<dbReference type="InterPro" id="IPR048256">
    <property type="entry name" value="Tektin-like"/>
</dbReference>
<dbReference type="GO" id="GO:0036126">
    <property type="term" value="C:sperm flagellum"/>
    <property type="evidence" value="ECO:0007669"/>
    <property type="project" value="UniProtKB-ARBA"/>
</dbReference>
<dbReference type="PRINTS" id="PR00511">
    <property type="entry name" value="TEKTIN"/>
</dbReference>
<name>A0AAZ6FJ12_RAT</name>
<dbReference type="GO" id="GO:0030317">
    <property type="term" value="P:flagellated sperm motility"/>
    <property type="evidence" value="ECO:0007669"/>
    <property type="project" value="UniProtKB-UniRule"/>
</dbReference>
<keyword evidence="15" id="KW-1185">Reference proteome</keyword>
<evidence type="ECO:0000256" key="4">
    <source>
        <dbReference type="ARBA" id="ARBA00022843"/>
    </source>
</evidence>
<comment type="subcellular location">
    <subcellularLocation>
        <location evidence="12">Cytoplasm</location>
        <location evidence="12">Cytoskeleton</location>
        <location evidence="12">Cilium axoneme</location>
    </subcellularLocation>
    <subcellularLocation>
        <location evidence="1">Cytoplasm</location>
        <location evidence="1">Cytoskeleton</location>
        <location evidence="1">Flagellum axoneme</location>
    </subcellularLocation>
</comment>
<dbReference type="GeneTree" id="ENSGT00950000182894"/>
<dbReference type="GO" id="GO:0015630">
    <property type="term" value="C:microtubule cytoskeleton"/>
    <property type="evidence" value="ECO:0007669"/>
    <property type="project" value="UniProtKB-UniRule"/>
</dbReference>
<reference evidence="14" key="2">
    <citation type="submission" date="2025-08" db="UniProtKB">
        <authorList>
            <consortium name="Ensembl"/>
        </authorList>
    </citation>
    <scope>IDENTIFICATION</scope>
    <source>
        <strain evidence="14">Brown Norway</strain>
    </source>
</reference>
<keyword evidence="9 12" id="KW-0966">Cell projection</keyword>